<dbReference type="EMBL" id="CAUYUJ010001846">
    <property type="protein sequence ID" value="CAK0797916.1"/>
    <property type="molecule type" value="Genomic_DNA"/>
</dbReference>
<comment type="caution">
    <text evidence="2">The sequence shown here is derived from an EMBL/GenBank/DDBJ whole genome shotgun (WGS) entry which is preliminary data.</text>
</comment>
<evidence type="ECO:0000256" key="1">
    <source>
        <dbReference type="SAM" id="Phobius"/>
    </source>
</evidence>
<sequence>ASSPGAAPEMSVCRDLVRPRADSQTNGRRTHGFQKPYKVRQLTAIGIVLADAGLYGVAIAPYLEPEGPEHLLTGLFYLQWMCLAVFGLSAMAIDPADPEVLGDGPDSMRTHPVLQAVAKVLHLRPDVEKEPNRPHCTRGCNCLVQMSSKHCWDCNKCVSR</sequence>
<evidence type="ECO:0000313" key="3">
    <source>
        <dbReference type="Proteomes" id="UP001189429"/>
    </source>
</evidence>
<feature type="transmembrane region" description="Helical" evidence="1">
    <location>
        <begin position="42"/>
        <end position="63"/>
    </location>
</feature>
<reference evidence="2" key="1">
    <citation type="submission" date="2023-10" db="EMBL/GenBank/DDBJ databases">
        <authorList>
            <person name="Chen Y."/>
            <person name="Shah S."/>
            <person name="Dougan E. K."/>
            <person name="Thang M."/>
            <person name="Chan C."/>
        </authorList>
    </citation>
    <scope>NUCLEOTIDE SEQUENCE [LARGE SCALE GENOMIC DNA]</scope>
</reference>
<feature type="non-terminal residue" evidence="2">
    <location>
        <position position="160"/>
    </location>
</feature>
<keyword evidence="3" id="KW-1185">Reference proteome</keyword>
<feature type="non-terminal residue" evidence="2">
    <location>
        <position position="1"/>
    </location>
</feature>
<keyword evidence="1" id="KW-0472">Membrane</keyword>
<dbReference type="Proteomes" id="UP001189429">
    <property type="component" value="Unassembled WGS sequence"/>
</dbReference>
<feature type="transmembrane region" description="Helical" evidence="1">
    <location>
        <begin position="75"/>
        <end position="93"/>
    </location>
</feature>
<protein>
    <submittedName>
        <fullName evidence="2">Uncharacterized protein</fullName>
    </submittedName>
</protein>
<evidence type="ECO:0000313" key="2">
    <source>
        <dbReference type="EMBL" id="CAK0797916.1"/>
    </source>
</evidence>
<accession>A0ABN9Q4G2</accession>
<organism evidence="2 3">
    <name type="scientific">Prorocentrum cordatum</name>
    <dbReference type="NCBI Taxonomy" id="2364126"/>
    <lineage>
        <taxon>Eukaryota</taxon>
        <taxon>Sar</taxon>
        <taxon>Alveolata</taxon>
        <taxon>Dinophyceae</taxon>
        <taxon>Prorocentrales</taxon>
        <taxon>Prorocentraceae</taxon>
        <taxon>Prorocentrum</taxon>
    </lineage>
</organism>
<keyword evidence="1" id="KW-0812">Transmembrane</keyword>
<proteinExistence type="predicted"/>
<name>A0ABN9Q4G2_9DINO</name>
<gene>
    <name evidence="2" type="ORF">PCOR1329_LOCUS6846</name>
</gene>
<keyword evidence="1" id="KW-1133">Transmembrane helix</keyword>